<reference evidence="5" key="1">
    <citation type="journal article" date="2016" name="Mitochondrial DNA Part B Resour">
        <title>Organellar genome analysis of the marine red alga Dasya binghamiae (Dasyaceae, Rhodophyta) reveals an uncharacteristic florideophyte mitogenome structure.</title>
        <authorList>
            <person name="Tamayo D.A."/>
            <person name="Hughey J.R."/>
        </authorList>
    </citation>
    <scope>NUCLEOTIDE SEQUENCE</scope>
</reference>
<dbReference type="Gene3D" id="3.30.420.80">
    <property type="entry name" value="Ribosomal protein S11"/>
    <property type="match status" value="1"/>
</dbReference>
<feature type="transmembrane region" description="Helical" evidence="4">
    <location>
        <begin position="15"/>
        <end position="37"/>
    </location>
</feature>
<evidence type="ECO:0000313" key="5">
    <source>
        <dbReference type="EMBL" id="AOH77191.1"/>
    </source>
</evidence>
<keyword evidence="5" id="KW-0496">Mitochondrion</keyword>
<feature type="transmembrane region" description="Helical" evidence="4">
    <location>
        <begin position="58"/>
        <end position="76"/>
    </location>
</feature>
<proteinExistence type="inferred from homology"/>
<gene>
    <name evidence="5" type="primary">rps11</name>
</gene>
<dbReference type="GO" id="GO:0005840">
    <property type="term" value="C:ribosome"/>
    <property type="evidence" value="ECO:0007669"/>
    <property type="project" value="UniProtKB-KW"/>
</dbReference>
<dbReference type="SUPFAM" id="SSF53137">
    <property type="entry name" value="Translational machinery components"/>
    <property type="match status" value="1"/>
</dbReference>
<evidence type="ECO:0000256" key="3">
    <source>
        <dbReference type="ARBA" id="ARBA00023274"/>
    </source>
</evidence>
<dbReference type="AlphaFoldDB" id="A0A1C8XRR3"/>
<organism evidence="5">
    <name type="scientific">Dasya binghamiae</name>
    <dbReference type="NCBI Taxonomy" id="1896963"/>
    <lineage>
        <taxon>Eukaryota</taxon>
        <taxon>Rhodophyta</taxon>
        <taxon>Florideophyceae</taxon>
        <taxon>Rhodymeniophycidae</taxon>
        <taxon>Ceramiales</taxon>
        <taxon>Dasyaceae</taxon>
        <taxon>Dasya</taxon>
    </lineage>
</organism>
<keyword evidence="2 5" id="KW-0689">Ribosomal protein</keyword>
<dbReference type="GO" id="GO:0003735">
    <property type="term" value="F:structural constituent of ribosome"/>
    <property type="evidence" value="ECO:0007669"/>
    <property type="project" value="InterPro"/>
</dbReference>
<protein>
    <submittedName>
        <fullName evidence="5">Ribosomal protein S11</fullName>
    </submittedName>
</protein>
<geneLocation type="mitochondrion" evidence="5"/>
<accession>A0A1C8XRR3</accession>
<dbReference type="Pfam" id="PF00411">
    <property type="entry name" value="Ribosomal_S11"/>
    <property type="match status" value="1"/>
</dbReference>
<name>A0A1C8XRR3_9FLOR</name>
<sequence>MRIIFLLFNFKINFINTWSLFELKCNFIYLGYFILKIKEIKEVKNNLKKNMLKNKSKNTYFIYILFTFNNIFYILLDLRGSILLWTSSGRNKIKGLKKITLNSIKMNLNEIFLYLLKNNKQVNLYVKLKGLNKFKKILINQLKQYPFNILSICDETVVSHNGCKLKKSRKI</sequence>
<comment type="similarity">
    <text evidence="1">Belongs to the universal ribosomal protein uS11 family.</text>
</comment>
<dbReference type="GO" id="GO:0006412">
    <property type="term" value="P:translation"/>
    <property type="evidence" value="ECO:0007669"/>
    <property type="project" value="InterPro"/>
</dbReference>
<dbReference type="GO" id="GO:1990904">
    <property type="term" value="C:ribonucleoprotein complex"/>
    <property type="evidence" value="ECO:0007669"/>
    <property type="project" value="UniProtKB-KW"/>
</dbReference>
<dbReference type="InterPro" id="IPR036967">
    <property type="entry name" value="Ribosomal_uS11_sf"/>
</dbReference>
<keyword evidence="4" id="KW-0472">Membrane</keyword>
<dbReference type="GeneID" id="29071429"/>
<keyword evidence="3" id="KW-0687">Ribonucleoprotein</keyword>
<dbReference type="InterPro" id="IPR001971">
    <property type="entry name" value="Ribosomal_uS11"/>
</dbReference>
<dbReference type="RefSeq" id="YP_009295179.1">
    <property type="nucleotide sequence ID" value="NC_031160.1"/>
</dbReference>
<keyword evidence="4" id="KW-0812">Transmembrane</keyword>
<evidence type="ECO:0000256" key="4">
    <source>
        <dbReference type="SAM" id="Phobius"/>
    </source>
</evidence>
<evidence type="ECO:0000256" key="2">
    <source>
        <dbReference type="ARBA" id="ARBA00022980"/>
    </source>
</evidence>
<dbReference type="EMBL" id="KX247283">
    <property type="protein sequence ID" value="AOH77191.1"/>
    <property type="molecule type" value="Genomic_DNA"/>
</dbReference>
<dbReference type="HAMAP" id="MF_01310">
    <property type="entry name" value="Ribosomal_uS11"/>
    <property type="match status" value="1"/>
</dbReference>
<evidence type="ECO:0000256" key="1">
    <source>
        <dbReference type="ARBA" id="ARBA00006194"/>
    </source>
</evidence>
<keyword evidence="4" id="KW-1133">Transmembrane helix</keyword>